<gene>
    <name evidence="2" type="ORF">ABT39_MTgene883</name>
</gene>
<comment type="caution">
    <text evidence="2">The sequence shown here is derived from an EMBL/GenBank/DDBJ whole genome shotgun (WGS) entry which is preliminary data.</text>
</comment>
<geneLocation type="mitochondrion" evidence="2"/>
<proteinExistence type="predicted"/>
<feature type="region of interest" description="Disordered" evidence="1">
    <location>
        <begin position="30"/>
        <end position="51"/>
    </location>
</feature>
<reference evidence="2" key="1">
    <citation type="journal article" date="2015" name="Genome Biol. Evol.">
        <title>Organellar Genomes of White Spruce (Picea glauca): Assembly and Annotation.</title>
        <authorList>
            <person name="Jackman S.D."/>
            <person name="Warren R.L."/>
            <person name="Gibb E.A."/>
            <person name="Vandervalk B.P."/>
            <person name="Mohamadi H."/>
            <person name="Chu J."/>
            <person name="Raymond A."/>
            <person name="Pleasance S."/>
            <person name="Coope R."/>
            <person name="Wildung M.R."/>
            <person name="Ritland C.E."/>
            <person name="Bousquet J."/>
            <person name="Jones S.J."/>
            <person name="Bohlmann J."/>
            <person name="Birol I."/>
        </authorList>
    </citation>
    <scope>NUCLEOTIDE SEQUENCE [LARGE SCALE GENOMIC DNA]</scope>
    <source>
        <tissue evidence="2">Flushing bud</tissue>
    </source>
</reference>
<evidence type="ECO:0000256" key="1">
    <source>
        <dbReference type="SAM" id="MobiDB-lite"/>
    </source>
</evidence>
<dbReference type="EMBL" id="LKAM01000001">
    <property type="protein sequence ID" value="KUM51037.1"/>
    <property type="molecule type" value="Genomic_DNA"/>
</dbReference>
<organism evidence="2">
    <name type="scientific">Picea glauca</name>
    <name type="common">White spruce</name>
    <name type="synonym">Pinus glauca</name>
    <dbReference type="NCBI Taxonomy" id="3330"/>
    <lineage>
        <taxon>Eukaryota</taxon>
        <taxon>Viridiplantae</taxon>
        <taxon>Streptophyta</taxon>
        <taxon>Embryophyta</taxon>
        <taxon>Tracheophyta</taxon>
        <taxon>Spermatophyta</taxon>
        <taxon>Pinopsida</taxon>
        <taxon>Pinidae</taxon>
        <taxon>Conifers I</taxon>
        <taxon>Pinales</taxon>
        <taxon>Pinaceae</taxon>
        <taxon>Picea</taxon>
    </lineage>
</organism>
<protein>
    <submittedName>
        <fullName evidence="2">Uncharacterized protein</fullName>
    </submittedName>
</protein>
<accession>A0A124GP69</accession>
<sequence length="51" mass="5336">MMAWQAGLHNLIMPVGSRVPLPSFGGGEIIGGPNRGGTESPLLMAGDELFR</sequence>
<name>A0A124GP69_PICGL</name>
<evidence type="ECO:0000313" key="2">
    <source>
        <dbReference type="EMBL" id="KUM51037.1"/>
    </source>
</evidence>
<keyword evidence="2" id="KW-0496">Mitochondrion</keyword>
<dbReference type="AlphaFoldDB" id="A0A124GP69"/>